<evidence type="ECO:0000313" key="3">
    <source>
        <dbReference type="Proteomes" id="UP000015441"/>
    </source>
</evidence>
<protein>
    <submittedName>
        <fullName evidence="2">3prime,5prime-cyclic-nucleotide phosphodiesterase</fullName>
    </submittedName>
</protein>
<dbReference type="Gene3D" id="3.60.15.10">
    <property type="entry name" value="Ribonuclease Z/Hydroxyacylglutathione hydrolase-like"/>
    <property type="match status" value="1"/>
</dbReference>
<dbReference type="Proteomes" id="UP000015441">
    <property type="component" value="Unassembled WGS sequence"/>
</dbReference>
<proteinExistence type="predicted"/>
<name>N1JDZ4_BLUG1</name>
<dbReference type="GO" id="GO:0006198">
    <property type="term" value="P:cAMP catabolic process"/>
    <property type="evidence" value="ECO:0007669"/>
    <property type="project" value="InterPro"/>
</dbReference>
<dbReference type="GO" id="GO:1902660">
    <property type="term" value="P:negative regulation of glucose mediated signaling pathway"/>
    <property type="evidence" value="ECO:0007669"/>
    <property type="project" value="TreeGrafter"/>
</dbReference>
<feature type="compositionally biased region" description="Polar residues" evidence="1">
    <location>
        <begin position="248"/>
        <end position="259"/>
    </location>
</feature>
<evidence type="ECO:0000313" key="2">
    <source>
        <dbReference type="EMBL" id="CCU80431.1"/>
    </source>
</evidence>
<evidence type="ECO:0000256" key="1">
    <source>
        <dbReference type="SAM" id="MobiDB-lite"/>
    </source>
</evidence>
<feature type="region of interest" description="Disordered" evidence="1">
    <location>
        <begin position="237"/>
        <end position="262"/>
    </location>
</feature>
<dbReference type="PANTHER" id="PTHR28283">
    <property type="entry name" value="3',5'-CYCLIC-NUCLEOTIDE PHOSPHODIESTERASE 1"/>
    <property type="match status" value="1"/>
</dbReference>
<keyword evidence="3" id="KW-1185">Reference proteome</keyword>
<sequence length="527" mass="58204">MHFLLSRIFGPLENNTTAFLVRSTAERWSKGSILAVDAGVHLAAIIQILENTSGLGNVDGRNTIGASARESEIGSFKESESSHTSGHLKYTLACGPFQGMEVHHKSVKAVAGYIASVLVETYLITHPHLDHIAGLIVNTAGLLGTRPKRIAGLPSTIDALKEHIFNNVIWPNLSDESNGAGLITYLRLVEGGSPALDNGEGKGFVEVCEGLQVKTWCVSHGHCFEKHDHRGSITGISSISESPHRQVHNNSTTGHSAAESSRRAWRDTTRDRVCVYDSSAHFIRDIATGREILIFGDVEPDSISLWPRNRHVWSEAAPKIVAGKLKGIFIECSYDDTRTVNILFGHLAPRYLIEEMKVLATEVELLRTKEKRKRKRDSVSGAKQIRRKPQSENTETAPSDLKPAENKPNGNSDRPIEGISSLEELPLQDKDSLSDISNWPGDEPPLKSIKVIIIHIKERLEDGPNVADTIYNQLLEHEKQAQLGCEFIISSMGQSLESISAASHKELTLDWRRTQSSIRGRWDEAVR</sequence>
<dbReference type="PANTHER" id="PTHR28283:SF1">
    <property type="entry name" value="3',5'-CYCLIC-NUCLEOTIDE PHOSPHODIESTERASE 1"/>
    <property type="match status" value="1"/>
</dbReference>
<comment type="caution">
    <text evidence="2">The sequence shown here is derived from an EMBL/GenBank/DDBJ whole genome shotgun (WGS) entry which is preliminary data.</text>
</comment>
<dbReference type="AlphaFoldDB" id="N1JDZ4"/>
<dbReference type="InParanoid" id="N1JDZ4"/>
<dbReference type="eggNOG" id="ENOG502RFKK">
    <property type="taxonomic scope" value="Eukaryota"/>
</dbReference>
<dbReference type="InterPro" id="IPR000396">
    <property type="entry name" value="Pdiesterase2"/>
</dbReference>
<accession>N1JDZ4</accession>
<dbReference type="EMBL" id="CAUH01004685">
    <property type="protein sequence ID" value="CCU80431.1"/>
    <property type="molecule type" value="Genomic_DNA"/>
</dbReference>
<dbReference type="PRINTS" id="PR00388">
    <property type="entry name" value="PDIESTERASE2"/>
</dbReference>
<dbReference type="InterPro" id="IPR036866">
    <property type="entry name" value="RibonucZ/Hydroxyglut_hydro"/>
</dbReference>
<organism evidence="2 3">
    <name type="scientific">Blumeria graminis f. sp. hordei (strain DH14)</name>
    <name type="common">Barley powdery mildew</name>
    <name type="synonym">Oidium monilioides f. sp. hordei</name>
    <dbReference type="NCBI Taxonomy" id="546991"/>
    <lineage>
        <taxon>Eukaryota</taxon>
        <taxon>Fungi</taxon>
        <taxon>Dikarya</taxon>
        <taxon>Ascomycota</taxon>
        <taxon>Pezizomycotina</taxon>
        <taxon>Leotiomycetes</taxon>
        <taxon>Erysiphales</taxon>
        <taxon>Erysiphaceae</taxon>
        <taxon>Blumeria</taxon>
        <taxon>Blumeria hordei</taxon>
    </lineage>
</organism>
<dbReference type="GO" id="GO:0004115">
    <property type="term" value="F:3',5'-cyclic-AMP phosphodiesterase activity"/>
    <property type="evidence" value="ECO:0007669"/>
    <property type="project" value="InterPro"/>
</dbReference>
<feature type="region of interest" description="Disordered" evidence="1">
    <location>
        <begin position="370"/>
        <end position="417"/>
    </location>
</feature>
<dbReference type="FunCoup" id="N1JDZ4">
    <property type="interactions" value="45"/>
</dbReference>
<dbReference type="STRING" id="546991.N1JDZ4"/>
<dbReference type="HOGENOM" id="CLU_016658_1_0_1"/>
<dbReference type="GO" id="GO:0047555">
    <property type="term" value="F:3',5'-cyclic-GMP phosphodiesterase activity"/>
    <property type="evidence" value="ECO:0007669"/>
    <property type="project" value="TreeGrafter"/>
</dbReference>
<reference evidence="2 3" key="1">
    <citation type="journal article" date="2010" name="Science">
        <title>Genome expansion and gene loss in powdery mildew fungi reveal tradeoffs in extreme parasitism.</title>
        <authorList>
            <person name="Spanu P.D."/>
            <person name="Abbott J.C."/>
            <person name="Amselem J."/>
            <person name="Burgis T.A."/>
            <person name="Soanes D.M."/>
            <person name="Stueber K."/>
            <person name="Ver Loren van Themaat E."/>
            <person name="Brown J.K.M."/>
            <person name="Butcher S.A."/>
            <person name="Gurr S.J."/>
            <person name="Lebrun M.-H."/>
            <person name="Ridout C.J."/>
            <person name="Schulze-Lefert P."/>
            <person name="Talbot N.J."/>
            <person name="Ahmadinejad N."/>
            <person name="Ametz C."/>
            <person name="Barton G.R."/>
            <person name="Benjdia M."/>
            <person name="Bidzinski P."/>
            <person name="Bindschedler L.V."/>
            <person name="Both M."/>
            <person name="Brewer M.T."/>
            <person name="Cadle-Davidson L."/>
            <person name="Cadle-Davidson M.M."/>
            <person name="Collemare J."/>
            <person name="Cramer R."/>
            <person name="Frenkel O."/>
            <person name="Godfrey D."/>
            <person name="Harriman J."/>
            <person name="Hoede C."/>
            <person name="King B.C."/>
            <person name="Klages S."/>
            <person name="Kleemann J."/>
            <person name="Knoll D."/>
            <person name="Koti P.S."/>
            <person name="Kreplak J."/>
            <person name="Lopez-Ruiz F.J."/>
            <person name="Lu X."/>
            <person name="Maekawa T."/>
            <person name="Mahanil S."/>
            <person name="Micali C."/>
            <person name="Milgroom M.G."/>
            <person name="Montana G."/>
            <person name="Noir S."/>
            <person name="O'Connell R.J."/>
            <person name="Oberhaensli S."/>
            <person name="Parlange F."/>
            <person name="Pedersen C."/>
            <person name="Quesneville H."/>
            <person name="Reinhardt R."/>
            <person name="Rott M."/>
            <person name="Sacristan S."/>
            <person name="Schmidt S.M."/>
            <person name="Schoen M."/>
            <person name="Skamnioti P."/>
            <person name="Sommer H."/>
            <person name="Stephens A."/>
            <person name="Takahara H."/>
            <person name="Thordal-Christensen H."/>
            <person name="Vigouroux M."/>
            <person name="Wessling R."/>
            <person name="Wicker T."/>
            <person name="Panstruga R."/>
        </authorList>
    </citation>
    <scope>NUCLEOTIDE SEQUENCE [LARGE SCALE GENOMIC DNA]</scope>
    <source>
        <strain evidence="2">DH14</strain>
    </source>
</reference>
<dbReference type="SUPFAM" id="SSF56281">
    <property type="entry name" value="Metallo-hydrolase/oxidoreductase"/>
    <property type="match status" value="1"/>
</dbReference>
<gene>
    <name evidence="2" type="ORF">BGHDH14_bghG004685000001001</name>
</gene>
<dbReference type="Pfam" id="PF02112">
    <property type="entry name" value="PDEase_II"/>
    <property type="match status" value="1"/>
</dbReference>
<dbReference type="OrthoDB" id="258495at2759"/>
<dbReference type="CDD" id="cd07735">
    <property type="entry name" value="class_II_PDE_MBL-fold"/>
    <property type="match status" value="1"/>
</dbReference>